<dbReference type="InterPro" id="IPR036388">
    <property type="entry name" value="WH-like_DNA-bd_sf"/>
</dbReference>
<dbReference type="Pfam" id="PF12802">
    <property type="entry name" value="MarR_2"/>
    <property type="match status" value="1"/>
</dbReference>
<dbReference type="PANTHER" id="PTHR33164:SF106">
    <property type="entry name" value="TRANSCRIPTIONAL REGULATORY PROTEIN"/>
    <property type="match status" value="1"/>
</dbReference>
<organism evidence="2 3">
    <name type="scientific">Streptomyces buecherae</name>
    <dbReference type="NCBI Taxonomy" id="2763006"/>
    <lineage>
        <taxon>Bacteria</taxon>
        <taxon>Bacillati</taxon>
        <taxon>Actinomycetota</taxon>
        <taxon>Actinomycetes</taxon>
        <taxon>Kitasatosporales</taxon>
        <taxon>Streptomycetaceae</taxon>
        <taxon>Streptomyces</taxon>
    </lineage>
</organism>
<reference evidence="2 3" key="1">
    <citation type="submission" date="2020-06" db="EMBL/GenBank/DDBJ databases">
        <title>Genome mining for natural products.</title>
        <authorList>
            <person name="Zhang B."/>
            <person name="Shi J."/>
            <person name="Ge H."/>
        </authorList>
    </citation>
    <scope>NUCLEOTIDE SEQUENCE [LARGE SCALE GENOMIC DNA]</scope>
    <source>
        <strain evidence="2 3">NA00687</strain>
    </source>
</reference>
<dbReference type="InterPro" id="IPR039422">
    <property type="entry name" value="MarR/SlyA-like"/>
</dbReference>
<dbReference type="RefSeq" id="WP_176166627.1">
    <property type="nucleotide sequence ID" value="NZ_CP054929.1"/>
</dbReference>
<dbReference type="SMART" id="SM00347">
    <property type="entry name" value="HTH_MARR"/>
    <property type="match status" value="1"/>
</dbReference>
<dbReference type="PANTHER" id="PTHR33164">
    <property type="entry name" value="TRANSCRIPTIONAL REGULATOR, MARR FAMILY"/>
    <property type="match status" value="1"/>
</dbReference>
<dbReference type="InterPro" id="IPR011991">
    <property type="entry name" value="ArsR-like_HTH"/>
</dbReference>
<name>A0A7H8NKM0_9ACTN</name>
<proteinExistence type="predicted"/>
<dbReference type="PROSITE" id="PS50995">
    <property type="entry name" value="HTH_MARR_2"/>
    <property type="match status" value="1"/>
</dbReference>
<dbReference type="GO" id="GO:0003700">
    <property type="term" value="F:DNA-binding transcription factor activity"/>
    <property type="evidence" value="ECO:0007669"/>
    <property type="project" value="InterPro"/>
</dbReference>
<evidence type="ECO:0000313" key="2">
    <source>
        <dbReference type="EMBL" id="QKW54990.1"/>
    </source>
</evidence>
<dbReference type="InterPro" id="IPR000835">
    <property type="entry name" value="HTH_MarR-typ"/>
</dbReference>
<evidence type="ECO:0000259" key="1">
    <source>
        <dbReference type="PROSITE" id="PS50995"/>
    </source>
</evidence>
<dbReference type="InterPro" id="IPR036390">
    <property type="entry name" value="WH_DNA-bd_sf"/>
</dbReference>
<accession>A0A7H8NKM0</accession>
<protein>
    <submittedName>
        <fullName evidence="2">MarR family transcriptional regulator</fullName>
    </submittedName>
</protein>
<evidence type="ECO:0000313" key="3">
    <source>
        <dbReference type="Proteomes" id="UP000509303"/>
    </source>
</evidence>
<keyword evidence="3" id="KW-1185">Reference proteome</keyword>
<dbReference type="SUPFAM" id="SSF46785">
    <property type="entry name" value="Winged helix' DNA-binding domain"/>
    <property type="match status" value="1"/>
</dbReference>
<feature type="domain" description="HTH marR-type" evidence="1">
    <location>
        <begin position="1"/>
        <end position="128"/>
    </location>
</feature>
<gene>
    <name evidence="2" type="ORF">HUT08_34970</name>
</gene>
<dbReference type="Proteomes" id="UP000509303">
    <property type="component" value="Chromosome"/>
</dbReference>
<dbReference type="GO" id="GO:0006950">
    <property type="term" value="P:response to stress"/>
    <property type="evidence" value="ECO:0007669"/>
    <property type="project" value="TreeGrafter"/>
</dbReference>
<sequence length="142" mass="15550">MDHFVGLSHLAHQEIARRLGLNPADLTCFTYVLEAGTDPLTAGDLAERAQVTSGAVTGILNRLERAGFVARQADPEDRRRVRIVAEPAARTRVYAAYEPLNARLAALYAGYSPAELALLGDFFRQADALVHGYLERARSRAD</sequence>
<dbReference type="Gene3D" id="1.10.10.10">
    <property type="entry name" value="Winged helix-like DNA-binding domain superfamily/Winged helix DNA-binding domain"/>
    <property type="match status" value="1"/>
</dbReference>
<dbReference type="AlphaFoldDB" id="A0A7H8NKM0"/>
<dbReference type="CDD" id="cd00090">
    <property type="entry name" value="HTH_ARSR"/>
    <property type="match status" value="1"/>
</dbReference>
<dbReference type="EMBL" id="CP054929">
    <property type="protein sequence ID" value="QKW54990.1"/>
    <property type="molecule type" value="Genomic_DNA"/>
</dbReference>